<sequence length="609" mass="67822">MEGEQDFREADIVVMQELKIQRKDLRDDMVLVPGWDVYFSLPKHKKGIRHRDCLYPPPLLTRFRDLPPDQQIGGYPKPGQLAGLVDELALDSEGRCVILEFPAFVIIGTYSPANSDGNRDDFRYGFLDALDVRIRNLVAMGKRVILTGDLNVIRDTIDTANLAERLRKENMPVEEFFAAPSRRLFNHLVFGGNVYGERDEGKEKPVLWDLGRLFHPTRQGMFTCWETKKNCRPGNFGSRIDYVLCSDDMKDWFVDANIQEGLMGSDHCPVYATIGDVVKIDGNEVHVKDIMSPEGVFQRGQRLRDWTPKDLLPMSARLIPEFDRRRNIKDMFFKKPAVVAKPSPSPMGEPSSSENDQPSNDISSSAKEPSEPPLPPSTSPSSAPSPLKQPSTGFKRTSSTTTSSARPQKKTKGNLTREPSAPTSTSTKGQSSLMGFFKPKATDNPSGSSDAKTQTKASTGTDGTLEADGPSTESIEGVPHEQATEDSKDANAPPSTTNEKKFIDPIESKESWSKLMSKRTPPKCEHGDECTSFVTKKAGANKGKLRPLPLQWSSASYYKKVSVWTYIPLTSIPGRQFYVCPRPLGPSGDKERGTEWRCSTFIWSSDWNG</sequence>
<evidence type="ECO:0000313" key="11">
    <source>
        <dbReference type="EMBL" id="KAK7748399.1"/>
    </source>
</evidence>
<feature type="compositionally biased region" description="Polar residues" evidence="9">
    <location>
        <begin position="443"/>
        <end position="462"/>
    </location>
</feature>
<evidence type="ECO:0000256" key="9">
    <source>
        <dbReference type="SAM" id="MobiDB-lite"/>
    </source>
</evidence>
<dbReference type="GO" id="GO:0006284">
    <property type="term" value="P:base-excision repair"/>
    <property type="evidence" value="ECO:0007669"/>
    <property type="project" value="TreeGrafter"/>
</dbReference>
<feature type="compositionally biased region" description="Low complexity" evidence="9">
    <location>
        <begin position="379"/>
        <end position="388"/>
    </location>
</feature>
<feature type="active site" evidence="6">
    <location>
        <position position="110"/>
    </location>
</feature>
<evidence type="ECO:0000256" key="1">
    <source>
        <dbReference type="ARBA" id="ARBA00001936"/>
    </source>
</evidence>
<dbReference type="GO" id="GO:0005634">
    <property type="term" value="C:nucleus"/>
    <property type="evidence" value="ECO:0007669"/>
    <property type="project" value="TreeGrafter"/>
</dbReference>
<evidence type="ECO:0000256" key="3">
    <source>
        <dbReference type="ARBA" id="ARBA00022723"/>
    </source>
</evidence>
<comment type="similarity">
    <text evidence="2">Belongs to the DNA repair enzymes AP/ExoA family.</text>
</comment>
<feature type="site" description="Interaction with DNA substrate" evidence="8">
    <location>
        <position position="267"/>
    </location>
</feature>
<evidence type="ECO:0000256" key="4">
    <source>
        <dbReference type="ARBA" id="ARBA00022801"/>
    </source>
</evidence>
<dbReference type="EMBL" id="JAKJXP020000082">
    <property type="protein sequence ID" value="KAK7748399.1"/>
    <property type="molecule type" value="Genomic_DNA"/>
</dbReference>
<protein>
    <submittedName>
        <fullName evidence="11">Class II abasic (AP) endonuclease</fullName>
    </submittedName>
</protein>
<dbReference type="InterPro" id="IPR020847">
    <property type="entry name" value="AP_endonuclease_F1_BS"/>
</dbReference>
<name>A0AAN9YN11_9PEZI</name>
<dbReference type="Gene3D" id="3.60.10.10">
    <property type="entry name" value="Endonuclease/exonuclease/phosphatase"/>
    <property type="match status" value="1"/>
</dbReference>
<feature type="domain" description="Endonuclease/exonuclease/phosphatase" evidence="10">
    <location>
        <begin position="10"/>
        <end position="267"/>
    </location>
</feature>
<feature type="region of interest" description="Disordered" evidence="9">
    <location>
        <begin position="337"/>
        <end position="528"/>
    </location>
</feature>
<comment type="cofactor">
    <cofactor evidence="7">
        <name>Mg(2+)</name>
        <dbReference type="ChEBI" id="CHEBI:18420"/>
    </cofactor>
    <cofactor evidence="7">
        <name>Mn(2+)</name>
        <dbReference type="ChEBI" id="CHEBI:29035"/>
    </cofactor>
    <text evidence="7">Probably binds two magnesium or manganese ions per subunit.</text>
</comment>
<feature type="compositionally biased region" description="Basic and acidic residues" evidence="9">
    <location>
        <begin position="478"/>
        <end position="489"/>
    </location>
</feature>
<evidence type="ECO:0000256" key="7">
    <source>
        <dbReference type="PIRSR" id="PIRSR604808-2"/>
    </source>
</evidence>
<dbReference type="PROSITE" id="PS00728">
    <property type="entry name" value="AP_NUCLEASE_F1_3"/>
    <property type="match status" value="1"/>
</dbReference>
<gene>
    <name evidence="11" type="primary">APN2</name>
    <name evidence="11" type="ORF">SLS62_008662</name>
</gene>
<comment type="caution">
    <text evidence="11">The sequence shown here is derived from an EMBL/GenBank/DDBJ whole genome shotgun (WGS) entry which is preliminary data.</text>
</comment>
<dbReference type="GO" id="GO:0008311">
    <property type="term" value="F:double-stranded DNA 3'-5' DNA exonuclease activity"/>
    <property type="evidence" value="ECO:0007669"/>
    <property type="project" value="TreeGrafter"/>
</dbReference>
<reference evidence="11 12" key="1">
    <citation type="submission" date="2024-02" db="EMBL/GenBank/DDBJ databases">
        <title>De novo assembly and annotation of 12 fungi associated with fruit tree decline syndrome in Ontario, Canada.</title>
        <authorList>
            <person name="Sulman M."/>
            <person name="Ellouze W."/>
            <person name="Ilyukhin E."/>
        </authorList>
    </citation>
    <scope>NUCLEOTIDE SEQUENCE [LARGE SCALE GENOMIC DNA]</scope>
    <source>
        <strain evidence="11 12">M11/M66-122</strain>
    </source>
</reference>
<dbReference type="AlphaFoldDB" id="A0AAN9YN11"/>
<evidence type="ECO:0000256" key="5">
    <source>
        <dbReference type="ARBA" id="ARBA00022842"/>
    </source>
</evidence>
<dbReference type="Pfam" id="PF03372">
    <property type="entry name" value="Exo_endo_phos"/>
    <property type="match status" value="1"/>
</dbReference>
<keyword evidence="4" id="KW-0378">Hydrolase</keyword>
<feature type="site" description="Important for catalytic activity" evidence="8">
    <location>
        <position position="241"/>
    </location>
</feature>
<keyword evidence="3 7" id="KW-0479">Metal-binding</keyword>
<dbReference type="Proteomes" id="UP001320420">
    <property type="component" value="Unassembled WGS sequence"/>
</dbReference>
<dbReference type="PROSITE" id="PS51435">
    <property type="entry name" value="AP_NUCLEASE_F1_4"/>
    <property type="match status" value="1"/>
</dbReference>
<keyword evidence="11" id="KW-0255">Endonuclease</keyword>
<dbReference type="SUPFAM" id="SSF56219">
    <property type="entry name" value="DNase I-like"/>
    <property type="match status" value="1"/>
</dbReference>
<comment type="cofactor">
    <cofactor evidence="1">
        <name>Mn(2+)</name>
        <dbReference type="ChEBI" id="CHEBI:29035"/>
    </cofactor>
</comment>
<feature type="compositionally biased region" description="Basic and acidic residues" evidence="9">
    <location>
        <begin position="498"/>
        <end position="512"/>
    </location>
</feature>
<keyword evidence="5 7" id="KW-0460">Magnesium</keyword>
<evidence type="ECO:0000259" key="10">
    <source>
        <dbReference type="Pfam" id="PF03372"/>
    </source>
</evidence>
<dbReference type="GO" id="GO:0003677">
    <property type="term" value="F:DNA binding"/>
    <property type="evidence" value="ECO:0007669"/>
    <property type="project" value="InterPro"/>
</dbReference>
<dbReference type="InterPro" id="IPR005135">
    <property type="entry name" value="Endo/exonuclease/phosphatase"/>
</dbReference>
<keyword evidence="11" id="KW-0540">Nuclease</keyword>
<dbReference type="PANTHER" id="PTHR22748">
    <property type="entry name" value="AP ENDONUCLEASE"/>
    <property type="match status" value="1"/>
</dbReference>
<feature type="site" description="Transition state stabilizer" evidence="8">
    <location>
        <position position="151"/>
    </location>
</feature>
<dbReference type="PROSITE" id="PS00726">
    <property type="entry name" value="AP_NUCLEASE_F1_1"/>
    <property type="match status" value="1"/>
</dbReference>
<feature type="binding site" evidence="7">
    <location>
        <position position="267"/>
    </location>
    <ligand>
        <name>Mg(2+)</name>
        <dbReference type="ChEBI" id="CHEBI:18420"/>
        <label>1</label>
    </ligand>
</feature>
<feature type="binding site" evidence="7">
    <location>
        <position position="266"/>
    </location>
    <ligand>
        <name>Mg(2+)</name>
        <dbReference type="ChEBI" id="CHEBI:18420"/>
        <label>1</label>
    </ligand>
</feature>
<dbReference type="PANTHER" id="PTHR22748:SF4">
    <property type="entry name" value="DNA-(APURINIC OR APYRIMIDINIC SITE) ENDONUCLEASE 2"/>
    <property type="match status" value="1"/>
</dbReference>
<dbReference type="GO" id="GO:0046872">
    <property type="term" value="F:metal ion binding"/>
    <property type="evidence" value="ECO:0007669"/>
    <property type="project" value="UniProtKB-KW"/>
</dbReference>
<accession>A0AAN9YN11</accession>
<feature type="binding site" evidence="7">
    <location>
        <position position="17"/>
    </location>
    <ligand>
        <name>Mg(2+)</name>
        <dbReference type="ChEBI" id="CHEBI:18420"/>
        <label>1</label>
    </ligand>
</feature>
<keyword evidence="12" id="KW-1185">Reference proteome</keyword>
<keyword evidence="7" id="KW-0464">Manganese</keyword>
<feature type="active site" description="Proton acceptor" evidence="6">
    <location>
        <position position="267"/>
    </location>
</feature>
<evidence type="ECO:0000256" key="6">
    <source>
        <dbReference type="PIRSR" id="PIRSR604808-1"/>
    </source>
</evidence>
<dbReference type="GO" id="GO:0003906">
    <property type="term" value="F:DNA-(apurinic or apyrimidinic site) endonuclease activity"/>
    <property type="evidence" value="ECO:0007669"/>
    <property type="project" value="TreeGrafter"/>
</dbReference>
<feature type="compositionally biased region" description="Polar residues" evidence="9">
    <location>
        <begin position="421"/>
        <end position="433"/>
    </location>
</feature>
<feature type="active site" description="Proton donor/acceptor" evidence="6">
    <location>
        <position position="149"/>
    </location>
</feature>
<feature type="binding site" evidence="7">
    <location>
        <position position="151"/>
    </location>
    <ligand>
        <name>Mg(2+)</name>
        <dbReference type="ChEBI" id="CHEBI:18420"/>
        <label>1</label>
    </ligand>
</feature>
<dbReference type="InterPro" id="IPR020848">
    <property type="entry name" value="AP_endonuclease_F1_CS"/>
</dbReference>
<feature type="binding site" evidence="7">
    <location>
        <position position="149"/>
    </location>
    <ligand>
        <name>Mg(2+)</name>
        <dbReference type="ChEBI" id="CHEBI:18420"/>
        <label>1</label>
    </ligand>
</feature>
<evidence type="ECO:0000256" key="2">
    <source>
        <dbReference type="ARBA" id="ARBA00007092"/>
    </source>
</evidence>
<organism evidence="11 12">
    <name type="scientific">Diatrype stigma</name>
    <dbReference type="NCBI Taxonomy" id="117547"/>
    <lineage>
        <taxon>Eukaryota</taxon>
        <taxon>Fungi</taxon>
        <taxon>Dikarya</taxon>
        <taxon>Ascomycota</taxon>
        <taxon>Pezizomycotina</taxon>
        <taxon>Sordariomycetes</taxon>
        <taxon>Xylariomycetidae</taxon>
        <taxon>Xylariales</taxon>
        <taxon>Diatrypaceae</taxon>
        <taxon>Diatrype</taxon>
    </lineage>
</organism>
<dbReference type="InterPro" id="IPR004808">
    <property type="entry name" value="AP_endonuc_1"/>
</dbReference>
<evidence type="ECO:0000256" key="8">
    <source>
        <dbReference type="PIRSR" id="PIRSR604808-3"/>
    </source>
</evidence>
<proteinExistence type="inferred from homology"/>
<evidence type="ECO:0000313" key="12">
    <source>
        <dbReference type="Proteomes" id="UP001320420"/>
    </source>
</evidence>
<dbReference type="InterPro" id="IPR036691">
    <property type="entry name" value="Endo/exonu/phosph_ase_sf"/>
</dbReference>
<dbReference type="GO" id="GO:0008081">
    <property type="term" value="F:phosphoric diester hydrolase activity"/>
    <property type="evidence" value="ECO:0007669"/>
    <property type="project" value="TreeGrafter"/>
</dbReference>